<dbReference type="AlphaFoldDB" id="A0A8D8Y0Z3"/>
<protein>
    <submittedName>
        <fullName evidence="6">DNA-directed RNA polymerase III subunit RPC4</fullName>
    </submittedName>
</protein>
<dbReference type="PANTHER" id="PTHR13408:SF0">
    <property type="entry name" value="DNA-DIRECTED RNA POLYMERASE III SUBUNIT RPC4"/>
    <property type="match status" value="1"/>
</dbReference>
<accession>A0A8D8Y0Z3</accession>
<feature type="compositionally biased region" description="Polar residues" evidence="5">
    <location>
        <begin position="1"/>
        <end position="21"/>
    </location>
</feature>
<dbReference type="GO" id="GO:0005666">
    <property type="term" value="C:RNA polymerase III complex"/>
    <property type="evidence" value="ECO:0007669"/>
    <property type="project" value="InterPro"/>
</dbReference>
<reference evidence="6" key="1">
    <citation type="submission" date="2021-05" db="EMBL/GenBank/DDBJ databases">
        <authorList>
            <person name="Alioto T."/>
            <person name="Alioto T."/>
            <person name="Gomez Garrido J."/>
        </authorList>
    </citation>
    <scope>NUCLEOTIDE SEQUENCE</scope>
</reference>
<sequence length="330" mass="36297">MSDKSNGPQAGPSSSSSTVQRLPTWKPPRDLSLASLSNNLKPSATPAAKKTFVPNLNIQRKKNAEPTPAAKNKKEVTANAKNDKPKFTGKKKDAKGLIQTTSVFSEGIAASEKKKQSWTSYREATESKANLAPPKLNLERNHQVDKTVDEKTLASLLRDDFIDDSYLDEDIKPDVKAPVQLPLVKQEPMEEKKKIAGGDMNLMAEWSSMLMKSEEGEENGEEGVKGTRFMFFQFPDSLAVSCTTPDNKETACYSMKEMSSGRIGTIQIMKSGKVRLVQGDKTYVIAQSINTSFHQDVLSVYTDPESKTGTLASLGPVSTRFLITPDWNTL</sequence>
<evidence type="ECO:0000256" key="1">
    <source>
        <dbReference type="ARBA" id="ARBA00004123"/>
    </source>
</evidence>
<proteinExistence type="predicted"/>
<keyword evidence="2 6" id="KW-0240">DNA-directed RNA polymerase</keyword>
<keyword evidence="3" id="KW-0804">Transcription</keyword>
<evidence type="ECO:0000256" key="2">
    <source>
        <dbReference type="ARBA" id="ARBA00022478"/>
    </source>
</evidence>
<feature type="compositionally biased region" description="Basic and acidic residues" evidence="5">
    <location>
        <begin position="72"/>
        <end position="93"/>
    </location>
</feature>
<evidence type="ECO:0000256" key="3">
    <source>
        <dbReference type="ARBA" id="ARBA00023163"/>
    </source>
</evidence>
<dbReference type="InterPro" id="IPR007811">
    <property type="entry name" value="RPC4"/>
</dbReference>
<evidence type="ECO:0000256" key="5">
    <source>
        <dbReference type="SAM" id="MobiDB-lite"/>
    </source>
</evidence>
<dbReference type="GO" id="GO:0003677">
    <property type="term" value="F:DNA binding"/>
    <property type="evidence" value="ECO:0007669"/>
    <property type="project" value="InterPro"/>
</dbReference>
<keyword evidence="4" id="KW-0539">Nucleus</keyword>
<evidence type="ECO:0000256" key="4">
    <source>
        <dbReference type="ARBA" id="ARBA00023242"/>
    </source>
</evidence>
<name>A0A8D8Y0Z3_9HEMI</name>
<organism evidence="6">
    <name type="scientific">Cacopsylla melanoneura</name>
    <dbReference type="NCBI Taxonomy" id="428564"/>
    <lineage>
        <taxon>Eukaryota</taxon>
        <taxon>Metazoa</taxon>
        <taxon>Ecdysozoa</taxon>
        <taxon>Arthropoda</taxon>
        <taxon>Hexapoda</taxon>
        <taxon>Insecta</taxon>
        <taxon>Pterygota</taxon>
        <taxon>Neoptera</taxon>
        <taxon>Paraneoptera</taxon>
        <taxon>Hemiptera</taxon>
        <taxon>Sternorrhyncha</taxon>
        <taxon>Psylloidea</taxon>
        <taxon>Psyllidae</taxon>
        <taxon>Psyllinae</taxon>
        <taxon>Cacopsylla</taxon>
    </lineage>
</organism>
<dbReference type="GO" id="GO:0042797">
    <property type="term" value="P:tRNA transcription by RNA polymerase III"/>
    <property type="evidence" value="ECO:0007669"/>
    <property type="project" value="TreeGrafter"/>
</dbReference>
<comment type="subcellular location">
    <subcellularLocation>
        <location evidence="1">Nucleus</location>
    </subcellularLocation>
</comment>
<dbReference type="PANTHER" id="PTHR13408">
    <property type="entry name" value="DNA-DIRECTED RNA POLYMERASE III"/>
    <property type="match status" value="1"/>
</dbReference>
<dbReference type="Pfam" id="PF05132">
    <property type="entry name" value="RNA_pol_Rpc4"/>
    <property type="match status" value="1"/>
</dbReference>
<evidence type="ECO:0000313" key="6">
    <source>
        <dbReference type="EMBL" id="CAG6715053.1"/>
    </source>
</evidence>
<dbReference type="EMBL" id="HBUF01352618">
    <property type="protein sequence ID" value="CAG6715053.1"/>
    <property type="molecule type" value="Transcribed_RNA"/>
</dbReference>
<feature type="region of interest" description="Disordered" evidence="5">
    <location>
        <begin position="1"/>
        <end position="93"/>
    </location>
</feature>